<evidence type="ECO:0000313" key="13">
    <source>
        <dbReference type="WBParaSite" id="EgrG_000144200"/>
    </source>
</evidence>
<feature type="compositionally biased region" description="Polar residues" evidence="8">
    <location>
        <begin position="213"/>
        <end position="243"/>
    </location>
</feature>
<feature type="domain" description="RRM" evidence="9">
    <location>
        <begin position="518"/>
        <end position="592"/>
    </location>
</feature>
<dbReference type="Gene3D" id="3.30.70.330">
    <property type="match status" value="1"/>
</dbReference>
<dbReference type="InterPro" id="IPR000571">
    <property type="entry name" value="Znf_CCCH"/>
</dbReference>
<evidence type="ECO:0000256" key="6">
    <source>
        <dbReference type="PROSITE-ProRule" id="PRU00723"/>
    </source>
</evidence>
<evidence type="ECO:0000256" key="1">
    <source>
        <dbReference type="ARBA" id="ARBA00022723"/>
    </source>
</evidence>
<dbReference type="GO" id="GO:0008270">
    <property type="term" value="F:zinc ion binding"/>
    <property type="evidence" value="ECO:0007669"/>
    <property type="project" value="UniProtKB-KW"/>
</dbReference>
<feature type="coiled-coil region" evidence="7">
    <location>
        <begin position="890"/>
        <end position="940"/>
    </location>
</feature>
<dbReference type="InterPro" id="IPR036855">
    <property type="entry name" value="Znf_CCCH_sf"/>
</dbReference>
<dbReference type="GO" id="GO:0003723">
    <property type="term" value="F:RNA binding"/>
    <property type="evidence" value="ECO:0007669"/>
    <property type="project" value="UniProtKB-UniRule"/>
</dbReference>
<dbReference type="AlphaFoldDB" id="A0A068WZR2"/>
<feature type="compositionally biased region" description="Basic and acidic residues" evidence="8">
    <location>
        <begin position="251"/>
        <end position="265"/>
    </location>
</feature>
<dbReference type="SUPFAM" id="SSF54928">
    <property type="entry name" value="RNA-binding domain, RBD"/>
    <property type="match status" value="1"/>
</dbReference>
<evidence type="ECO:0000256" key="8">
    <source>
        <dbReference type="SAM" id="MobiDB-lite"/>
    </source>
</evidence>
<protein>
    <submittedName>
        <fullName evidence="11 13">RNA binding protein 26</fullName>
    </submittedName>
</protein>
<name>A0A068WZR2_ECHGR</name>
<keyword evidence="2 6" id="KW-0863">Zinc-finger</keyword>
<feature type="compositionally biased region" description="Low complexity" evidence="8">
    <location>
        <begin position="670"/>
        <end position="685"/>
    </location>
</feature>
<accession>A0A068WZR2</accession>
<dbReference type="Pfam" id="PF14774">
    <property type="entry name" value="FAM177"/>
    <property type="match status" value="1"/>
</dbReference>
<evidence type="ECO:0000256" key="5">
    <source>
        <dbReference type="PROSITE-ProRule" id="PRU00176"/>
    </source>
</evidence>
<dbReference type="Proteomes" id="UP000492820">
    <property type="component" value="Unassembled WGS sequence"/>
</dbReference>
<reference evidence="11 12" key="1">
    <citation type="journal article" date="2013" name="Nature">
        <title>The genomes of four tapeworm species reveal adaptations to parasitism.</title>
        <authorList>
            <person name="Tsai I.J."/>
            <person name="Zarowiecki M."/>
            <person name="Holroyd N."/>
            <person name="Garciarrubio A."/>
            <person name="Sanchez-Flores A."/>
            <person name="Brooks K.L."/>
            <person name="Tracey A."/>
            <person name="Bobes R.J."/>
            <person name="Fragoso G."/>
            <person name="Sciutto E."/>
            <person name="Aslett M."/>
            <person name="Beasley H."/>
            <person name="Bennett H.M."/>
            <person name="Cai J."/>
            <person name="Camicia F."/>
            <person name="Clark R."/>
            <person name="Cucher M."/>
            <person name="De Silva N."/>
            <person name="Day T.A."/>
            <person name="Deplazes P."/>
            <person name="Estrada K."/>
            <person name="Fernandez C."/>
            <person name="Holland P.W."/>
            <person name="Hou J."/>
            <person name="Hu S."/>
            <person name="Huckvale T."/>
            <person name="Hung S.S."/>
            <person name="Kamenetzky L."/>
            <person name="Keane J.A."/>
            <person name="Kiss F."/>
            <person name="Koziol U."/>
            <person name="Lambert O."/>
            <person name="Liu K."/>
            <person name="Luo X."/>
            <person name="Luo Y."/>
            <person name="Macchiaroli N."/>
            <person name="Nichol S."/>
            <person name="Paps J."/>
            <person name="Parkinson J."/>
            <person name="Pouchkina-Stantcheva N."/>
            <person name="Riddiford N."/>
            <person name="Rosenzvit M."/>
            <person name="Salinas G."/>
            <person name="Wasmuth J.D."/>
            <person name="Zamanian M."/>
            <person name="Zheng Y."/>
            <person name="Cai X."/>
            <person name="Soberon X."/>
            <person name="Olson P.D."/>
            <person name="Laclette J.P."/>
            <person name="Brehm K."/>
            <person name="Berriman M."/>
            <person name="Garciarrubio A."/>
            <person name="Bobes R.J."/>
            <person name="Fragoso G."/>
            <person name="Sanchez-Flores A."/>
            <person name="Estrada K."/>
            <person name="Cevallos M.A."/>
            <person name="Morett E."/>
            <person name="Gonzalez V."/>
            <person name="Portillo T."/>
            <person name="Ochoa-Leyva A."/>
            <person name="Jose M.V."/>
            <person name="Sciutto E."/>
            <person name="Landa A."/>
            <person name="Jimenez L."/>
            <person name="Valdes V."/>
            <person name="Carrero J.C."/>
            <person name="Larralde C."/>
            <person name="Morales-Montor J."/>
            <person name="Limon-Lason J."/>
            <person name="Soberon X."/>
            <person name="Laclette J.P."/>
        </authorList>
    </citation>
    <scope>NUCLEOTIDE SEQUENCE [LARGE SCALE GENOMIC DNA]</scope>
</reference>
<dbReference type="GO" id="GO:0005634">
    <property type="term" value="C:nucleus"/>
    <property type="evidence" value="ECO:0007669"/>
    <property type="project" value="TreeGrafter"/>
</dbReference>
<keyword evidence="1 6" id="KW-0479">Metal-binding</keyword>
<dbReference type="WBParaSite" id="EgrG_000144200">
    <property type="protein sequence ID" value="EgrG_000144200"/>
    <property type="gene ID" value="EgrG_000144200"/>
</dbReference>
<evidence type="ECO:0000313" key="11">
    <source>
        <dbReference type="EMBL" id="CDS24001.1"/>
    </source>
</evidence>
<feature type="domain" description="C3H1-type" evidence="10">
    <location>
        <begin position="316"/>
        <end position="344"/>
    </location>
</feature>
<dbReference type="Pfam" id="PF00642">
    <property type="entry name" value="zf-CCCH"/>
    <property type="match status" value="1"/>
</dbReference>
<dbReference type="PROSITE" id="PS50102">
    <property type="entry name" value="RRM"/>
    <property type="match status" value="1"/>
</dbReference>
<dbReference type="InterPro" id="IPR035979">
    <property type="entry name" value="RBD_domain_sf"/>
</dbReference>
<feature type="compositionally biased region" description="Low complexity" evidence="8">
    <location>
        <begin position="188"/>
        <end position="201"/>
    </location>
</feature>
<dbReference type="InterPro" id="IPR028260">
    <property type="entry name" value="FAM177"/>
</dbReference>
<feature type="compositionally biased region" description="Basic and acidic residues" evidence="8">
    <location>
        <begin position="272"/>
        <end position="315"/>
    </location>
</feature>
<dbReference type="PANTHER" id="PTHR14398:SF0">
    <property type="entry name" value="ZINC FINGER PROTEIN SWM"/>
    <property type="match status" value="1"/>
</dbReference>
<feature type="region of interest" description="Disordered" evidence="8">
    <location>
        <begin position="381"/>
        <end position="411"/>
    </location>
</feature>
<dbReference type="SUPFAM" id="SSF90229">
    <property type="entry name" value="CCCH zinc finger"/>
    <property type="match status" value="1"/>
</dbReference>
<sequence length="1114" mass="123697">MGKSVCGRVIHCSDGCYDENVELPGVVDGGTDNNMKSEVSDATWSFRLLQEVLSLSRKVLRVADWAGERLASMVGITDSKFDIYLWQHEYEAQRQAQEEANSYIINPVPLGNNATFPMEYIVVLVTKDKPESELKVFCIEQLEELLGDKTADFVEEMFSAALTASNPGDQASSEKAHDDRCHRRIQGRYSPRPRSPHSNSPEIPPKHHRSHSPTDNLFDSNNLRAGSISNNNSSRRLHNQNPSDSRRHHHEAHEYDPEDFNDRNTCRHRSRSDHSDQEDLEAHRARSSQRSERTRERGVRTERPRGGKSDDLEANRPQRRRCRNFDERGFCIYGDRCKYEHGSDALVIPGTTAAAWTAANLFDTALAATGTCLLPTAPSNGPGGLLDGGGDPLPASSVEQDDDETSGLPIYNPTPIVEALTRKQSHPFRSRSGAVNNKNIISIPTDNNAYEPSSSTPPAYEPARPEIADDGASGPTHRRSTDECAEPANPPPSATIASTVVNATDYTPSPISRQQQQCSLLVTKLPWRLNEPHRLREHFARFGSIVNIQTHFGGQNSQALVTYASVAEAEAAYRSPEPILSNRFIRLSLWPPSSGPHNAAANGGGGAGRMTGGRFRGAPYKRHIDALGFSQFGHSLLGDAQPISQRLPAKFRLGQVGDSANFLKRGHLRSSNTAAASTSKSTPNNRSRWRLERDENGNPVSGDEDDDDDDEEEVVDVETVGNDGEANLHEDADEELSKKRFRASDFDDIDDSFVPNRNSRNSNSSVDEETSDLVAAVLQRKKALWERQKSTALKEHQAKLAQFEKQRAARQQVEAEKRALIVQLSAELKETVTALETVSNSETKRTLVAKAKGVCKRLEELKKSVQYPTKRGDEAKQQNTVQQLLPDSVAAERLEKIAEVRQQLTELETRLQIEGSVESQAEIRRKIADLKRKLVDLETIRPSDLAALNAAASLSIRGQTKLDKRPRVLYVTGHSTYDVEDFRQALAMSYLYTESFRPFICGNDKQPVIEITFCTRDFAEAAVRMFPQFHGRQLVMSFAPPASMTQEQQRQQREEIEVRTEGAKDEGTNSNIKVVRGVSACALDEELSVPVVDATVGDEFRSPKVKPSSSPQLC</sequence>
<feature type="compositionally biased region" description="Low complexity" evidence="8">
    <location>
        <begin position="756"/>
        <end position="765"/>
    </location>
</feature>
<proteinExistence type="predicted"/>
<keyword evidence="3 6" id="KW-0862">Zinc</keyword>
<feature type="zinc finger region" description="C3H1-type" evidence="6">
    <location>
        <begin position="316"/>
        <end position="344"/>
    </location>
</feature>
<gene>
    <name evidence="11" type="ORF">EgrG_000144200</name>
</gene>
<dbReference type="Gene3D" id="4.10.1000.10">
    <property type="entry name" value="Zinc finger, CCCH-type"/>
    <property type="match status" value="1"/>
</dbReference>
<dbReference type="CDD" id="cd12257">
    <property type="entry name" value="RRM1_RBM26_like"/>
    <property type="match status" value="1"/>
</dbReference>
<feature type="region of interest" description="Disordered" evidence="8">
    <location>
        <begin position="664"/>
        <end position="768"/>
    </location>
</feature>
<feature type="region of interest" description="Disordered" evidence="8">
    <location>
        <begin position="186"/>
        <end position="315"/>
    </location>
</feature>
<organism evidence="11">
    <name type="scientific">Echinococcus granulosus</name>
    <name type="common">Hydatid tapeworm</name>
    <dbReference type="NCBI Taxonomy" id="6210"/>
    <lineage>
        <taxon>Eukaryota</taxon>
        <taxon>Metazoa</taxon>
        <taxon>Spiralia</taxon>
        <taxon>Lophotrochozoa</taxon>
        <taxon>Platyhelminthes</taxon>
        <taxon>Cestoda</taxon>
        <taxon>Eucestoda</taxon>
        <taxon>Cyclophyllidea</taxon>
        <taxon>Taeniidae</taxon>
        <taxon>Echinococcus</taxon>
        <taxon>Echinococcus granulosus group</taxon>
    </lineage>
</organism>
<dbReference type="SMART" id="SM00356">
    <property type="entry name" value="ZnF_C3H1"/>
    <property type="match status" value="1"/>
</dbReference>
<feature type="compositionally biased region" description="Polar residues" evidence="8">
    <location>
        <begin position="433"/>
        <end position="457"/>
    </location>
</feature>
<dbReference type="PROSITE" id="PS50103">
    <property type="entry name" value="ZF_C3H1"/>
    <property type="match status" value="1"/>
</dbReference>
<evidence type="ECO:0000256" key="3">
    <source>
        <dbReference type="ARBA" id="ARBA00022833"/>
    </source>
</evidence>
<feature type="compositionally biased region" description="Gly residues" evidence="8">
    <location>
        <begin position="381"/>
        <end position="391"/>
    </location>
</feature>
<feature type="coiled-coil region" evidence="7">
    <location>
        <begin position="786"/>
        <end position="813"/>
    </location>
</feature>
<dbReference type="PANTHER" id="PTHR14398">
    <property type="entry name" value="RNA RECOGNITION RRM/RNP DOMAIN"/>
    <property type="match status" value="1"/>
</dbReference>
<reference evidence="13" key="3">
    <citation type="submission" date="2020-10" db="UniProtKB">
        <authorList>
            <consortium name="WormBaseParasite"/>
        </authorList>
    </citation>
    <scope>IDENTIFICATION</scope>
</reference>
<dbReference type="InterPro" id="IPR012677">
    <property type="entry name" value="Nucleotide-bd_a/b_plait_sf"/>
</dbReference>
<feature type="compositionally biased region" description="Acidic residues" evidence="8">
    <location>
        <begin position="702"/>
        <end position="716"/>
    </location>
</feature>
<feature type="compositionally biased region" description="Basic and acidic residues" evidence="8">
    <location>
        <begin position="726"/>
        <end position="745"/>
    </location>
</feature>
<evidence type="ECO:0000256" key="2">
    <source>
        <dbReference type="ARBA" id="ARBA00022771"/>
    </source>
</evidence>
<evidence type="ECO:0000259" key="9">
    <source>
        <dbReference type="PROSITE" id="PS50102"/>
    </source>
</evidence>
<evidence type="ECO:0000313" key="12">
    <source>
        <dbReference type="Proteomes" id="UP000492820"/>
    </source>
</evidence>
<evidence type="ECO:0000259" key="10">
    <source>
        <dbReference type="PROSITE" id="PS50103"/>
    </source>
</evidence>
<dbReference type="EMBL" id="LK028596">
    <property type="protein sequence ID" value="CDS24001.1"/>
    <property type="molecule type" value="Genomic_DNA"/>
</dbReference>
<evidence type="ECO:0000256" key="4">
    <source>
        <dbReference type="ARBA" id="ARBA00022884"/>
    </source>
</evidence>
<evidence type="ECO:0000256" key="7">
    <source>
        <dbReference type="SAM" id="Coils"/>
    </source>
</evidence>
<dbReference type="InterPro" id="IPR000504">
    <property type="entry name" value="RRM_dom"/>
</dbReference>
<keyword evidence="7" id="KW-0175">Coiled coil</keyword>
<dbReference type="InterPro" id="IPR045137">
    <property type="entry name" value="RBM26/27"/>
</dbReference>
<reference evidence="11" key="2">
    <citation type="submission" date="2014-06" db="EMBL/GenBank/DDBJ databases">
        <authorList>
            <person name="Aslett M."/>
        </authorList>
    </citation>
    <scope>NUCLEOTIDE SEQUENCE</scope>
</reference>
<feature type="region of interest" description="Disordered" evidence="8">
    <location>
        <begin position="425"/>
        <end position="496"/>
    </location>
</feature>
<dbReference type="SMART" id="SM00360">
    <property type="entry name" value="RRM"/>
    <property type="match status" value="1"/>
</dbReference>
<keyword evidence="4 5" id="KW-0694">RNA-binding</keyword>
<dbReference type="OrthoDB" id="443401at2759"/>